<accession>A0A381YEV6</accession>
<dbReference type="GO" id="GO:0008410">
    <property type="term" value="F:CoA-transferase activity"/>
    <property type="evidence" value="ECO:0007669"/>
    <property type="project" value="InterPro"/>
</dbReference>
<dbReference type="InterPro" id="IPR004165">
    <property type="entry name" value="CoA_trans_fam_I"/>
</dbReference>
<proteinExistence type="predicted"/>
<dbReference type="PANTHER" id="PTHR13707">
    <property type="entry name" value="KETOACID-COENZYME A TRANSFERASE"/>
    <property type="match status" value="1"/>
</dbReference>
<evidence type="ECO:0000256" key="1">
    <source>
        <dbReference type="ARBA" id="ARBA00022679"/>
    </source>
</evidence>
<organism evidence="2">
    <name type="scientific">marine metagenome</name>
    <dbReference type="NCBI Taxonomy" id="408172"/>
    <lineage>
        <taxon>unclassified sequences</taxon>
        <taxon>metagenomes</taxon>
        <taxon>ecological metagenomes</taxon>
    </lineage>
</organism>
<keyword evidence="1" id="KW-0808">Transferase</keyword>
<dbReference type="PANTHER" id="PTHR13707:SF60">
    <property type="entry name" value="ACETATE COA-TRANSFERASE SUBUNIT ALPHA"/>
    <property type="match status" value="1"/>
</dbReference>
<dbReference type="Pfam" id="PF01144">
    <property type="entry name" value="CoA_trans"/>
    <property type="match status" value="1"/>
</dbReference>
<dbReference type="NCBIfam" id="TIGR02429">
    <property type="entry name" value="pcaI_scoA_fam"/>
    <property type="match status" value="1"/>
</dbReference>
<dbReference type="Gene3D" id="3.40.1080.10">
    <property type="entry name" value="Glutaconate Coenzyme A-transferase"/>
    <property type="match status" value="1"/>
</dbReference>
<name>A0A381YEV6_9ZZZZ</name>
<reference evidence="2" key="1">
    <citation type="submission" date="2018-05" db="EMBL/GenBank/DDBJ databases">
        <authorList>
            <person name="Lanie J.A."/>
            <person name="Ng W.-L."/>
            <person name="Kazmierczak K.M."/>
            <person name="Andrzejewski T.M."/>
            <person name="Davidsen T.M."/>
            <person name="Wayne K.J."/>
            <person name="Tettelin H."/>
            <person name="Glass J.I."/>
            <person name="Rusch D."/>
            <person name="Podicherti R."/>
            <person name="Tsui H.-C.T."/>
            <person name="Winkler M.E."/>
        </authorList>
    </citation>
    <scope>NUCLEOTIDE SEQUENCE</scope>
</reference>
<dbReference type="SUPFAM" id="SSF100950">
    <property type="entry name" value="NagB/RpiA/CoA transferase-like"/>
    <property type="match status" value="1"/>
</dbReference>
<dbReference type="AlphaFoldDB" id="A0A381YEV6"/>
<dbReference type="EMBL" id="UINC01018064">
    <property type="protein sequence ID" value="SVA75514.1"/>
    <property type="molecule type" value="Genomic_DNA"/>
</dbReference>
<sequence length="236" mass="25083">MNKVFPSFESAVSDIPDGATLMIDGFAGPGGTSQNLIRALRDHGSRDLTIISNTAGLASVTGFGTLPGEKPIDIGILVDNQQVRKVVASFPVSPSPSRPTSFEKAYQLGEVDLEVVPQGTLAERIRAGGAGIPAFYTPTGIGTSVIEGKETRVFEGKEYVLETALKADFALIRAYKADKFGNLAFRGTSMNFNGVMVTAALISIIEVDEVVEPGEIDSYRIDTPGLYVDRIVKVGP</sequence>
<dbReference type="InterPro" id="IPR037171">
    <property type="entry name" value="NagB/RpiA_transferase-like"/>
</dbReference>
<protein>
    <recommendedName>
        <fullName evidence="3">3-oxoacid CoA-transferase subunit A</fullName>
    </recommendedName>
</protein>
<evidence type="ECO:0008006" key="3">
    <source>
        <dbReference type="Google" id="ProtNLM"/>
    </source>
</evidence>
<evidence type="ECO:0000313" key="2">
    <source>
        <dbReference type="EMBL" id="SVA75514.1"/>
    </source>
</evidence>
<dbReference type="SMART" id="SM00882">
    <property type="entry name" value="CoA_trans"/>
    <property type="match status" value="1"/>
</dbReference>
<dbReference type="InterPro" id="IPR012792">
    <property type="entry name" value="3-oxoacid_CoA-transf_A"/>
</dbReference>
<gene>
    <name evidence="2" type="ORF">METZ01_LOCUS128368</name>
</gene>